<dbReference type="PANTHER" id="PTHR35333:SF5">
    <property type="entry name" value="CONSERVED LIPOPROTEIN LPQF-RELATED"/>
    <property type="match status" value="1"/>
</dbReference>
<organism evidence="4 5">
    <name type="scientific">Sanguibacter suaedae</name>
    <dbReference type="NCBI Taxonomy" id="2795737"/>
    <lineage>
        <taxon>Bacteria</taxon>
        <taxon>Bacillati</taxon>
        <taxon>Actinomycetota</taxon>
        <taxon>Actinomycetes</taxon>
        <taxon>Micrococcales</taxon>
        <taxon>Sanguibacteraceae</taxon>
        <taxon>Sanguibacter</taxon>
    </lineage>
</organism>
<keyword evidence="5" id="KW-1185">Reference proteome</keyword>
<dbReference type="PROSITE" id="PS51257">
    <property type="entry name" value="PROKAR_LIPOPROTEIN"/>
    <property type="match status" value="1"/>
</dbReference>
<dbReference type="GO" id="GO:0008800">
    <property type="term" value="F:beta-lactamase activity"/>
    <property type="evidence" value="ECO:0007669"/>
    <property type="project" value="InterPro"/>
</dbReference>
<proteinExistence type="predicted"/>
<dbReference type="SUPFAM" id="SSF56601">
    <property type="entry name" value="beta-lactamase/transpeptidase-like"/>
    <property type="match status" value="1"/>
</dbReference>
<gene>
    <name evidence="4" type="ORF">JAV76_00320</name>
</gene>
<sequence>MRATPPSGPSSRRRPGRWWTLASVLTVSALALSGCSDGDATAPSTQTQSPTETPGTTTLPTGVLGERTAWVLDQIDGDLASVDVVRSLLSEEMLAAAEPSELVAIFEQLALSGPWTPVASEDDGTHALVTVRGEDGTFLDVQVVVDEQDLIAGLLFTPGHDPERPPAADWDELDGMLEDFTGADAALRVATLEDDGTCAPVHESGSTSDALPMGSVFKLYVLGAVVDAVEGGTLTWDTMLVLTDDVKSLPSGTLQDEPAGTEVRVQDAAAAMISASDNTATDLLMATVGREAVEAAMVGMGHHAPALNSPFLSTRDLFWLGWGGAPLEGAWSDLDDAEQLAVLEQAPAGILDIDPATVTDPVWQDGLDWFATSDDLCAAHHALQEMAGTDAGAPVRDILSANPGIDVETDTWPYVAFKGGSAPGVLAGSWYAENTDGEPYLVTLQLVSDQPAAVADVSGFAGIAEDALRLAAQ</sequence>
<dbReference type="RefSeq" id="WP_198732030.1">
    <property type="nucleotide sequence ID" value="NZ_JAEINH010000001.1"/>
</dbReference>
<dbReference type="Proteomes" id="UP000602087">
    <property type="component" value="Unassembled WGS sequence"/>
</dbReference>
<dbReference type="EMBL" id="JAEINH010000001">
    <property type="protein sequence ID" value="MBI9113454.1"/>
    <property type="molecule type" value="Genomic_DNA"/>
</dbReference>
<dbReference type="PANTHER" id="PTHR35333">
    <property type="entry name" value="BETA-LACTAMASE"/>
    <property type="match status" value="1"/>
</dbReference>
<dbReference type="InterPro" id="IPR012338">
    <property type="entry name" value="Beta-lactam/transpept-like"/>
</dbReference>
<feature type="region of interest" description="Disordered" evidence="1">
    <location>
        <begin position="38"/>
        <end position="62"/>
    </location>
</feature>
<dbReference type="Pfam" id="PF18042">
    <property type="entry name" value="ORF_12_N"/>
    <property type="match status" value="1"/>
</dbReference>
<dbReference type="InterPro" id="IPR000871">
    <property type="entry name" value="Beta-lactam_class-A"/>
</dbReference>
<feature type="domain" description="ORF 12 gene product N-terminal" evidence="3">
    <location>
        <begin position="60"/>
        <end position="151"/>
    </location>
</feature>
<evidence type="ECO:0000256" key="1">
    <source>
        <dbReference type="SAM" id="MobiDB-lite"/>
    </source>
</evidence>
<keyword evidence="4" id="KW-0378">Hydrolase</keyword>
<evidence type="ECO:0000313" key="5">
    <source>
        <dbReference type="Proteomes" id="UP000602087"/>
    </source>
</evidence>
<dbReference type="InterPro" id="IPR040846">
    <property type="entry name" value="ORF_12_N"/>
</dbReference>
<dbReference type="Gene3D" id="3.10.450.280">
    <property type="match status" value="1"/>
</dbReference>
<dbReference type="GO" id="GO:0030655">
    <property type="term" value="P:beta-lactam antibiotic catabolic process"/>
    <property type="evidence" value="ECO:0007669"/>
    <property type="project" value="InterPro"/>
</dbReference>
<protein>
    <submittedName>
        <fullName evidence="4">Serine hydrolase</fullName>
    </submittedName>
</protein>
<dbReference type="AlphaFoldDB" id="A0A934IAT3"/>
<feature type="compositionally biased region" description="Low complexity" evidence="1">
    <location>
        <begin position="40"/>
        <end position="62"/>
    </location>
</feature>
<evidence type="ECO:0000259" key="2">
    <source>
        <dbReference type="Pfam" id="PF13354"/>
    </source>
</evidence>
<accession>A0A934IAT3</accession>
<comment type="caution">
    <text evidence="4">The sequence shown here is derived from an EMBL/GenBank/DDBJ whole genome shotgun (WGS) entry which is preliminary data.</text>
</comment>
<evidence type="ECO:0000313" key="4">
    <source>
        <dbReference type="EMBL" id="MBI9113454.1"/>
    </source>
</evidence>
<reference evidence="4" key="1">
    <citation type="submission" date="2020-12" db="EMBL/GenBank/DDBJ databases">
        <title>Sanguibacter suaedae sp. nov., isolated from Suaeda aralocaspica.</title>
        <authorList>
            <person name="Ma Q."/>
        </authorList>
    </citation>
    <scope>NUCLEOTIDE SEQUENCE</scope>
    <source>
        <strain evidence="4">YZGR15</strain>
    </source>
</reference>
<dbReference type="Gene3D" id="3.40.710.10">
    <property type="entry name" value="DD-peptidase/beta-lactamase superfamily"/>
    <property type="match status" value="1"/>
</dbReference>
<dbReference type="InterPro" id="IPR045155">
    <property type="entry name" value="Beta-lactam_cat"/>
</dbReference>
<feature type="domain" description="Beta-lactamase class A catalytic" evidence="2">
    <location>
        <begin position="209"/>
        <end position="314"/>
    </location>
</feature>
<dbReference type="GO" id="GO:0046677">
    <property type="term" value="P:response to antibiotic"/>
    <property type="evidence" value="ECO:0007669"/>
    <property type="project" value="InterPro"/>
</dbReference>
<evidence type="ECO:0000259" key="3">
    <source>
        <dbReference type="Pfam" id="PF18042"/>
    </source>
</evidence>
<dbReference type="Pfam" id="PF13354">
    <property type="entry name" value="Beta-lactamase2"/>
    <property type="match status" value="1"/>
</dbReference>
<name>A0A934IAT3_9MICO</name>